<dbReference type="PANTHER" id="PTHR43172">
    <property type="entry name" value="ADENYLOSUCCINATE LYASE"/>
    <property type="match status" value="1"/>
</dbReference>
<evidence type="ECO:0000259" key="3">
    <source>
        <dbReference type="SMART" id="SM00998"/>
    </source>
</evidence>
<accession>A0ABP8KCC9</accession>
<sequence length="447" mass="45635">MTSELFDPLYGIDAVADTVDDGAWLRAIVAVEAALSRALGDAGAAERADADAAAALAGALELDPAEIGRDSVSGGNPVIPVVNRLRAAATAAGLPSGSVHRGATSQDVMDTALVLLIRDASARVADRLWAGSDHAAGLARAHRDTPAAARTLGQQALPTTFGALASGWALGLAEAAADVAAAAAALPVQFGGAAGTLAALYPHGLDVADALADRLGLPRQVTVWHTRRRPLHLVAGALGSACGTVSKVATDVVLMASTEVGEVAEAFPGGSSAMPHKRNPTAAVTARADARRAPGLVATLLASSDHEFARAAGPWHAEWPTVTELLRVTGGAAARLAVSLDGLVVHTDALAHNLDITRGALLAERVTGALAPYTPDARRIVTDACLSGLRLDTVDAITTHVPADHVRELLDPAGYLGHAGDLVDRALARVAQLRRTTTTITKETQQA</sequence>
<dbReference type="InterPro" id="IPR020557">
    <property type="entry name" value="Fumarate_lyase_CS"/>
</dbReference>
<feature type="domain" description="Adenylosuccinate lyase C-terminal" evidence="3">
    <location>
        <begin position="358"/>
        <end position="427"/>
    </location>
</feature>
<dbReference type="Gene3D" id="1.20.200.10">
    <property type="entry name" value="Fumarase/aspartase (Central domain)"/>
    <property type="match status" value="1"/>
</dbReference>
<dbReference type="InterPro" id="IPR019468">
    <property type="entry name" value="AdenyloSucc_lyase_C"/>
</dbReference>
<keyword evidence="5" id="KW-1185">Reference proteome</keyword>
<dbReference type="RefSeq" id="WP_345000426.1">
    <property type="nucleotide sequence ID" value="NZ_BAABFR010000111.1"/>
</dbReference>
<dbReference type="InterPro" id="IPR000362">
    <property type="entry name" value="Fumarate_lyase_fam"/>
</dbReference>
<dbReference type="SMART" id="SM00998">
    <property type="entry name" value="ADSL_C"/>
    <property type="match status" value="1"/>
</dbReference>
<dbReference type="EMBL" id="BAABFR010000111">
    <property type="protein sequence ID" value="GAA4403621.1"/>
    <property type="molecule type" value="Genomic_DNA"/>
</dbReference>
<dbReference type="InterPro" id="IPR022761">
    <property type="entry name" value="Fumarate_lyase_N"/>
</dbReference>
<protein>
    <submittedName>
        <fullName evidence="4">3-carboxy-cis,cis-muconate cycloisomerase</fullName>
    </submittedName>
</protein>
<evidence type="ECO:0000256" key="1">
    <source>
        <dbReference type="ARBA" id="ARBA00023239"/>
    </source>
</evidence>
<dbReference type="PROSITE" id="PS00163">
    <property type="entry name" value="FUMARATE_LYASES"/>
    <property type="match status" value="1"/>
</dbReference>
<comment type="similarity">
    <text evidence="2">Belongs to the class-II fumarase/aspartase family.</text>
</comment>
<proteinExistence type="inferred from homology"/>
<gene>
    <name evidence="4" type="primary">pcaB</name>
    <name evidence="4" type="ORF">GCM10023147_45300</name>
</gene>
<dbReference type="PRINTS" id="PR00145">
    <property type="entry name" value="ARGSUCLYASE"/>
</dbReference>
<evidence type="ECO:0000256" key="2">
    <source>
        <dbReference type="ARBA" id="ARBA00034772"/>
    </source>
</evidence>
<keyword evidence="1" id="KW-0456">Lyase</keyword>
<organism evidence="4 5">
    <name type="scientific">Tsukamurella soli</name>
    <dbReference type="NCBI Taxonomy" id="644556"/>
    <lineage>
        <taxon>Bacteria</taxon>
        <taxon>Bacillati</taxon>
        <taxon>Actinomycetota</taxon>
        <taxon>Actinomycetes</taxon>
        <taxon>Mycobacteriales</taxon>
        <taxon>Tsukamurellaceae</taxon>
        <taxon>Tsukamurella</taxon>
    </lineage>
</organism>
<dbReference type="PANTHER" id="PTHR43172:SF2">
    <property type="entry name" value="ADENYLOSUCCINATE LYASE C-TERMINAL DOMAIN-CONTAINING PROTEIN"/>
    <property type="match status" value="1"/>
</dbReference>
<dbReference type="PRINTS" id="PR00149">
    <property type="entry name" value="FUMRATELYASE"/>
</dbReference>
<dbReference type="Pfam" id="PF00206">
    <property type="entry name" value="Lyase_1"/>
    <property type="match status" value="1"/>
</dbReference>
<reference evidence="5" key="1">
    <citation type="journal article" date="2019" name="Int. J. Syst. Evol. Microbiol.">
        <title>The Global Catalogue of Microorganisms (GCM) 10K type strain sequencing project: providing services to taxonomists for standard genome sequencing and annotation.</title>
        <authorList>
            <consortium name="The Broad Institute Genomics Platform"/>
            <consortium name="The Broad Institute Genome Sequencing Center for Infectious Disease"/>
            <person name="Wu L."/>
            <person name="Ma J."/>
        </authorList>
    </citation>
    <scope>NUCLEOTIDE SEQUENCE [LARGE SCALE GENOMIC DNA]</scope>
    <source>
        <strain evidence="5">JCM 17688</strain>
    </source>
</reference>
<dbReference type="Gene3D" id="1.10.40.30">
    <property type="entry name" value="Fumarase/aspartase (C-terminal domain)"/>
    <property type="match status" value="1"/>
</dbReference>
<dbReference type="SUPFAM" id="SSF48557">
    <property type="entry name" value="L-aspartase-like"/>
    <property type="match status" value="1"/>
</dbReference>
<dbReference type="Proteomes" id="UP001500635">
    <property type="component" value="Unassembled WGS sequence"/>
</dbReference>
<dbReference type="InterPro" id="IPR008948">
    <property type="entry name" value="L-Aspartase-like"/>
</dbReference>
<comment type="caution">
    <text evidence="4">The sequence shown here is derived from an EMBL/GenBank/DDBJ whole genome shotgun (WGS) entry which is preliminary data.</text>
</comment>
<evidence type="ECO:0000313" key="5">
    <source>
        <dbReference type="Proteomes" id="UP001500635"/>
    </source>
</evidence>
<name>A0ABP8KCC9_9ACTN</name>
<evidence type="ECO:0000313" key="4">
    <source>
        <dbReference type="EMBL" id="GAA4403621.1"/>
    </source>
</evidence>